<protein>
    <submittedName>
        <fullName evidence="1">Uncharacterized protein</fullName>
    </submittedName>
</protein>
<dbReference type="EMBL" id="FMAI01000029">
    <property type="protein sequence ID" value="SCB54696.1"/>
    <property type="molecule type" value="Genomic_DNA"/>
</dbReference>
<dbReference type="AlphaFoldDB" id="A0A1C3XRM4"/>
<dbReference type="Proteomes" id="UP000199184">
    <property type="component" value="Unassembled WGS sequence"/>
</dbReference>
<keyword evidence="2" id="KW-1185">Reference proteome</keyword>
<accession>A0A1C3XRM4</accession>
<sequence>MGAINIICGHREVIVVSDTAFCDSDGAIARIASRVLPSNMCDGMILAHDLMGLDFTTGNEFVDFDDAIEHLEAELAASDAHRDRSRSFVVTGWSQERVESEAYAISTAPAIVSSWHPETREFQLHRLEPYKLLRLPQIFLSPAPDPLLLEVASIGSFHLGWRPDKLLNELGKVITTQRHSRYNGQHVVGGFTESNSVDVDCGSICSLVRPTFIWDYDEVGRPINPKATDWTLEQEHWPAGNEGS</sequence>
<reference evidence="2" key="1">
    <citation type="submission" date="2016-08" db="EMBL/GenBank/DDBJ databases">
        <authorList>
            <person name="Varghese N."/>
            <person name="Submissions Spin"/>
        </authorList>
    </citation>
    <scope>NUCLEOTIDE SEQUENCE [LARGE SCALE GENOMIC DNA]</scope>
    <source>
        <strain evidence="2">ERR11</strain>
    </source>
</reference>
<name>A0A1C3XRM4_9BRAD</name>
<gene>
    <name evidence="1" type="ORF">GA0061098_102949</name>
</gene>
<organism evidence="1 2">
    <name type="scientific">Bradyrhizobium shewense</name>
    <dbReference type="NCBI Taxonomy" id="1761772"/>
    <lineage>
        <taxon>Bacteria</taxon>
        <taxon>Pseudomonadati</taxon>
        <taxon>Pseudomonadota</taxon>
        <taxon>Alphaproteobacteria</taxon>
        <taxon>Hyphomicrobiales</taxon>
        <taxon>Nitrobacteraceae</taxon>
        <taxon>Bradyrhizobium</taxon>
    </lineage>
</organism>
<evidence type="ECO:0000313" key="1">
    <source>
        <dbReference type="EMBL" id="SCB54696.1"/>
    </source>
</evidence>
<proteinExistence type="predicted"/>
<evidence type="ECO:0000313" key="2">
    <source>
        <dbReference type="Proteomes" id="UP000199184"/>
    </source>
</evidence>
<dbReference type="RefSeq" id="WP_091966081.1">
    <property type="nucleotide sequence ID" value="NZ_FMAI01000029.1"/>
</dbReference>